<dbReference type="OrthoDB" id="675905at2759"/>
<keyword evidence="4" id="KW-0547">Nucleotide-binding</keyword>
<dbReference type="PRINTS" id="PR00364">
    <property type="entry name" value="DISEASERSIST"/>
</dbReference>
<evidence type="ECO:0000256" key="1">
    <source>
        <dbReference type="ARBA" id="ARBA00008894"/>
    </source>
</evidence>
<dbReference type="SUPFAM" id="SSF52540">
    <property type="entry name" value="P-loop containing nucleoside triphosphate hydrolases"/>
    <property type="match status" value="1"/>
</dbReference>
<dbReference type="Gene3D" id="1.10.8.430">
    <property type="entry name" value="Helical domain of apoptotic protease-activating factors"/>
    <property type="match status" value="1"/>
</dbReference>
<comment type="caution">
    <text evidence="13">The sequence shown here is derived from an EMBL/GenBank/DDBJ whole genome shotgun (WGS) entry which is preliminary data.</text>
</comment>
<dbReference type="PANTHER" id="PTHR23155">
    <property type="entry name" value="DISEASE RESISTANCE PROTEIN RP"/>
    <property type="match status" value="1"/>
</dbReference>
<dbReference type="GO" id="GO:0002758">
    <property type="term" value="P:innate immune response-activating signaling pathway"/>
    <property type="evidence" value="ECO:0007669"/>
    <property type="project" value="UniProtKB-ARBA"/>
</dbReference>
<evidence type="ECO:0000256" key="2">
    <source>
        <dbReference type="ARBA" id="ARBA00022614"/>
    </source>
</evidence>
<dbReference type="InterPro" id="IPR042197">
    <property type="entry name" value="Apaf_helical"/>
</dbReference>
<dbReference type="Pfam" id="PF23598">
    <property type="entry name" value="LRR_14"/>
    <property type="match status" value="1"/>
</dbReference>
<sequence>MEAAVVSASHGAMGSLIGKLGDLLTAEYKLLKEAKGQIMFLKAELESMHAFLKKMSDMEEPDEQDKCWVKEVRELSYDMDDSISDFLHRVGHKYNSIPHGFKGFMDRCMSLLTAMNTRHQIAKELEGLRSRVMEVNERRKRYKVEEAVSKPNNTVVDSRVLALHAESTSLVGIKEPRDQLIKLMDQDNVPSPQLKVLSIVGFGGLGKTTLANTIYRKQEGLFLCRAFISVSQKPNIRKVLRTILSQVGFEPPMNTNMEMWEESELIRTLQNFLLDKRYFIVIDDIWDAPSWDMIRCGLPEGMNGSRVITTTRIETVARACCTNRSEYVYKMRPLNEQGSRRLFFKRIFGSEDACPPYLKEVSAEILIRCGGLPLAIITISSLLANEQNKLKDRWEYVKNSLGSNFEVSPSLDGMRQILNLSYINLPHYLKTCMLYLGIYPEDYTINKNDLVRQWVSEGFICEARGTDPEDIAKSYFNELINRSLIQPIDTEYNGEVTSCRVHDMMLDLILHKSREDNFITVIDGIQDLTRQHNKIRRLSLSLDGAIDERVGRSFQLSQTRMLARFGTSLYLPPILQFKHLRVLTIEISYGPFSSELLDLNGICHLFQLEFLKIIASGRHVVLPSKIGRLQQLKTFEIDAAASKGQSDLQLPSDIVHLSRLSHLIVPSNVILPNGVSNMKSLRTLRCFDLRNSLDSIKGLRELTNLTNLEICYKYDPPTSDEFAARCRELVHALGNICSLKYLLIRTNFDLPVSACLDDVRCPVPASFIHLQSFHAKFFPWFSRVPGWIGQHHSLYDLQLNVQDVYEDDLGMLSQLPSLVCLHLHIHGTPKDKIIICGRGFPVLKHFTVGCIRISYLTFEAGAMPKIERLELRFNAHRWGRYGGVPAGIEHLSGLKEIIGDIGGLHAKGSNRRAAVSALRDVARLHPGHPVSSIRSNPMKYYKFDEPPEEEDGNSQSSSSV</sequence>
<dbReference type="EMBL" id="CAJGYO010000015">
    <property type="protein sequence ID" value="CAD6269443.1"/>
    <property type="molecule type" value="Genomic_DNA"/>
</dbReference>
<feature type="domain" description="Disease resistance protein winged helix" evidence="11">
    <location>
        <begin position="438"/>
        <end position="509"/>
    </location>
</feature>
<dbReference type="InterPro" id="IPR032675">
    <property type="entry name" value="LRR_dom_sf"/>
</dbReference>
<dbReference type="InterPro" id="IPR038005">
    <property type="entry name" value="RX-like_CC"/>
</dbReference>
<evidence type="ECO:0000256" key="8">
    <source>
        <dbReference type="SAM" id="MobiDB-lite"/>
    </source>
</evidence>
<dbReference type="Pfam" id="PF00931">
    <property type="entry name" value="NB-ARC"/>
    <property type="match status" value="1"/>
</dbReference>
<dbReference type="SUPFAM" id="SSF52058">
    <property type="entry name" value="L domain-like"/>
    <property type="match status" value="1"/>
</dbReference>
<dbReference type="PANTHER" id="PTHR23155:SF906">
    <property type="entry name" value="OS08G0205100 PROTEIN"/>
    <property type="match status" value="1"/>
</dbReference>
<dbReference type="Gene3D" id="3.80.10.10">
    <property type="entry name" value="Ribonuclease Inhibitor"/>
    <property type="match status" value="1"/>
</dbReference>
<dbReference type="Gene3D" id="3.40.50.300">
    <property type="entry name" value="P-loop containing nucleotide triphosphate hydrolases"/>
    <property type="match status" value="1"/>
</dbReference>
<keyword evidence="3" id="KW-0677">Repeat</keyword>
<dbReference type="InterPro" id="IPR055414">
    <property type="entry name" value="LRR_R13L4/SHOC2-like"/>
</dbReference>
<keyword evidence="5" id="KW-0611">Plant defense</keyword>
<evidence type="ECO:0000256" key="7">
    <source>
        <dbReference type="SAM" id="Coils"/>
    </source>
</evidence>
<feature type="region of interest" description="Disordered" evidence="8">
    <location>
        <begin position="928"/>
        <end position="960"/>
    </location>
</feature>
<dbReference type="CDD" id="cd14798">
    <property type="entry name" value="RX-CC_like"/>
    <property type="match status" value="1"/>
</dbReference>
<feature type="coiled-coil region" evidence="7">
    <location>
        <begin position="118"/>
        <end position="145"/>
    </location>
</feature>
<evidence type="ECO:0000256" key="5">
    <source>
        <dbReference type="ARBA" id="ARBA00022821"/>
    </source>
</evidence>
<dbReference type="InterPro" id="IPR044974">
    <property type="entry name" value="Disease_R_plants"/>
</dbReference>
<feature type="domain" description="Disease resistance R13L4/SHOC-2-like LRR" evidence="12">
    <location>
        <begin position="568"/>
        <end position="930"/>
    </location>
</feature>
<comment type="similarity">
    <text evidence="1">Belongs to the disease resistance NB-LRR family.</text>
</comment>
<keyword evidence="6 7" id="KW-0175">Coiled coil</keyword>
<proteinExistence type="inferred from homology"/>
<dbReference type="GO" id="GO:0042742">
    <property type="term" value="P:defense response to bacterium"/>
    <property type="evidence" value="ECO:0007669"/>
    <property type="project" value="UniProtKB-ARBA"/>
</dbReference>
<reference evidence="13" key="1">
    <citation type="submission" date="2020-10" db="EMBL/GenBank/DDBJ databases">
        <authorList>
            <person name="Han B."/>
            <person name="Lu T."/>
            <person name="Zhao Q."/>
            <person name="Huang X."/>
            <person name="Zhao Y."/>
        </authorList>
    </citation>
    <scope>NUCLEOTIDE SEQUENCE</scope>
</reference>
<evidence type="ECO:0000313" key="13">
    <source>
        <dbReference type="EMBL" id="CAD6269443.1"/>
    </source>
</evidence>
<name>A0A811RHF0_9POAL</name>
<dbReference type="AlphaFoldDB" id="A0A811RHF0"/>
<dbReference type="Pfam" id="PF23559">
    <property type="entry name" value="WHD_DRP"/>
    <property type="match status" value="1"/>
</dbReference>
<gene>
    <name evidence="13" type="ORF">NCGR_LOCUS52747</name>
</gene>
<dbReference type="InterPro" id="IPR027417">
    <property type="entry name" value="P-loop_NTPase"/>
</dbReference>
<evidence type="ECO:0000256" key="3">
    <source>
        <dbReference type="ARBA" id="ARBA00022737"/>
    </source>
</evidence>
<dbReference type="InterPro" id="IPR041118">
    <property type="entry name" value="Rx_N"/>
</dbReference>
<dbReference type="GO" id="GO:0009626">
    <property type="term" value="P:plant-type hypersensitive response"/>
    <property type="evidence" value="ECO:0007669"/>
    <property type="project" value="UniProtKB-ARBA"/>
</dbReference>
<protein>
    <submittedName>
        <fullName evidence="13">Uncharacterized protein</fullName>
    </submittedName>
</protein>
<keyword evidence="2" id="KW-0433">Leucine-rich repeat</keyword>
<dbReference type="Pfam" id="PF18052">
    <property type="entry name" value="Rx_N"/>
    <property type="match status" value="1"/>
</dbReference>
<dbReference type="InterPro" id="IPR002182">
    <property type="entry name" value="NB-ARC"/>
</dbReference>
<dbReference type="FunFam" id="1.10.10.10:FF:000322">
    <property type="entry name" value="Probable disease resistance protein At1g63360"/>
    <property type="match status" value="1"/>
</dbReference>
<evidence type="ECO:0000256" key="4">
    <source>
        <dbReference type="ARBA" id="ARBA00022741"/>
    </source>
</evidence>
<feature type="domain" description="Disease resistance N-terminal" evidence="10">
    <location>
        <begin position="12"/>
        <end position="94"/>
    </location>
</feature>
<evidence type="ECO:0000259" key="11">
    <source>
        <dbReference type="Pfam" id="PF23559"/>
    </source>
</evidence>
<keyword evidence="14" id="KW-1185">Reference proteome</keyword>
<dbReference type="FunFam" id="3.40.50.300:FF:001091">
    <property type="entry name" value="Probable disease resistance protein At1g61300"/>
    <property type="match status" value="1"/>
</dbReference>
<organism evidence="13 14">
    <name type="scientific">Miscanthus lutarioriparius</name>
    <dbReference type="NCBI Taxonomy" id="422564"/>
    <lineage>
        <taxon>Eukaryota</taxon>
        <taxon>Viridiplantae</taxon>
        <taxon>Streptophyta</taxon>
        <taxon>Embryophyta</taxon>
        <taxon>Tracheophyta</taxon>
        <taxon>Spermatophyta</taxon>
        <taxon>Magnoliopsida</taxon>
        <taxon>Liliopsida</taxon>
        <taxon>Poales</taxon>
        <taxon>Poaceae</taxon>
        <taxon>PACMAD clade</taxon>
        <taxon>Panicoideae</taxon>
        <taxon>Andropogonodae</taxon>
        <taxon>Andropogoneae</taxon>
        <taxon>Saccharinae</taxon>
        <taxon>Miscanthus</taxon>
    </lineage>
</organism>
<evidence type="ECO:0000313" key="14">
    <source>
        <dbReference type="Proteomes" id="UP000604825"/>
    </source>
</evidence>
<feature type="domain" description="NB-ARC" evidence="9">
    <location>
        <begin position="191"/>
        <end position="348"/>
    </location>
</feature>
<accession>A0A811RHF0</accession>
<evidence type="ECO:0000259" key="9">
    <source>
        <dbReference type="Pfam" id="PF00931"/>
    </source>
</evidence>
<dbReference type="Gene3D" id="1.20.5.4130">
    <property type="match status" value="1"/>
</dbReference>
<evidence type="ECO:0000259" key="10">
    <source>
        <dbReference type="Pfam" id="PF18052"/>
    </source>
</evidence>
<dbReference type="Proteomes" id="UP000604825">
    <property type="component" value="Unassembled WGS sequence"/>
</dbReference>
<dbReference type="InterPro" id="IPR036388">
    <property type="entry name" value="WH-like_DNA-bd_sf"/>
</dbReference>
<dbReference type="GO" id="GO:0043531">
    <property type="term" value="F:ADP binding"/>
    <property type="evidence" value="ECO:0007669"/>
    <property type="project" value="InterPro"/>
</dbReference>
<evidence type="ECO:0000259" key="12">
    <source>
        <dbReference type="Pfam" id="PF23598"/>
    </source>
</evidence>
<evidence type="ECO:0000256" key="6">
    <source>
        <dbReference type="ARBA" id="ARBA00023054"/>
    </source>
</evidence>
<dbReference type="Gene3D" id="1.10.10.10">
    <property type="entry name" value="Winged helix-like DNA-binding domain superfamily/Winged helix DNA-binding domain"/>
    <property type="match status" value="1"/>
</dbReference>
<dbReference type="InterPro" id="IPR058922">
    <property type="entry name" value="WHD_DRP"/>
</dbReference>